<dbReference type="Proteomes" id="UP000004946">
    <property type="component" value="Chromosome"/>
</dbReference>
<evidence type="ECO:0000256" key="4">
    <source>
        <dbReference type="ARBA" id="ARBA00022723"/>
    </source>
</evidence>
<dbReference type="AlphaFoldDB" id="E6JYB4"/>
<dbReference type="eggNOG" id="COG0044">
    <property type="taxonomic scope" value="Bacteria"/>
</dbReference>
<keyword evidence="5 8" id="KW-0378">Hydrolase</keyword>
<evidence type="ECO:0000313" key="8">
    <source>
        <dbReference type="EMBL" id="EFT83791.1"/>
    </source>
</evidence>
<dbReference type="GO" id="GO:0004038">
    <property type="term" value="F:allantoinase activity"/>
    <property type="evidence" value="ECO:0007669"/>
    <property type="project" value="TreeGrafter"/>
</dbReference>
<dbReference type="Gene3D" id="2.30.40.10">
    <property type="entry name" value="Urease, subunit C, domain 1"/>
    <property type="match status" value="1"/>
</dbReference>
<reference evidence="8 9" key="1">
    <citation type="submission" date="2010-12" db="EMBL/GenBank/DDBJ databases">
        <authorList>
            <person name="Muzny D."/>
            <person name="Qin X."/>
            <person name="Buhay C."/>
            <person name="Dugan-Rocha S."/>
            <person name="Ding Y."/>
            <person name="Chen G."/>
            <person name="Hawes A."/>
            <person name="Holder M."/>
            <person name="Jhangiani S."/>
            <person name="Johnson A."/>
            <person name="Khan Z."/>
            <person name="Li Z."/>
            <person name="Liu W."/>
            <person name="Liu X."/>
            <person name="Perez L."/>
            <person name="Shen H."/>
            <person name="Wang Q."/>
            <person name="Watt J."/>
            <person name="Xi L."/>
            <person name="Xin Y."/>
            <person name="Zhou J."/>
            <person name="Deng J."/>
            <person name="Jiang H."/>
            <person name="Liu Y."/>
            <person name="Qu J."/>
            <person name="Song X.-Z."/>
            <person name="Zhang L."/>
            <person name="Villasana D."/>
            <person name="Johnson A."/>
            <person name="Liu J."/>
            <person name="Liyanage D."/>
            <person name="Lorensuhewa L."/>
            <person name="Robinson T."/>
            <person name="Song A."/>
            <person name="Song B.-B."/>
            <person name="Dinh H."/>
            <person name="Thornton R."/>
            <person name="Coyle M."/>
            <person name="Francisco L."/>
            <person name="Jackson L."/>
            <person name="Javaid M."/>
            <person name="Korchina V."/>
            <person name="Kovar C."/>
            <person name="Mata R."/>
            <person name="Mathew T."/>
            <person name="Ngo R."/>
            <person name="Nguyen L."/>
            <person name="Nguyen N."/>
            <person name="Okwuonu G."/>
            <person name="Ongeri F."/>
            <person name="Pham C."/>
            <person name="Simmons D."/>
            <person name="Wilczek-Boney K."/>
            <person name="Hale W."/>
            <person name="Jakkamsetti A."/>
            <person name="Pham P."/>
            <person name="Ruth R."/>
            <person name="San Lucas F."/>
            <person name="Warren J."/>
            <person name="Zhang J."/>
            <person name="Zhao Z."/>
            <person name="Zhou C."/>
            <person name="Zhu D."/>
            <person name="Lee S."/>
            <person name="Bess C."/>
            <person name="Blankenburg K."/>
            <person name="Forbes L."/>
            <person name="Fu Q."/>
            <person name="Gubbala S."/>
            <person name="Hirani K."/>
            <person name="Jayaseelan J.C."/>
            <person name="Lara F."/>
            <person name="Munidasa M."/>
            <person name="Palculict T."/>
            <person name="Patil S."/>
            <person name="Pu L.-L."/>
            <person name="Saada N."/>
            <person name="Tang L."/>
            <person name="Weissenberger G."/>
            <person name="Zhu Y."/>
            <person name="Hemphill L."/>
            <person name="Shang Y."/>
            <person name="Youmans B."/>
            <person name="Ayvaz T."/>
            <person name="Ross M."/>
            <person name="Santibanez J."/>
            <person name="Aqrawi P."/>
            <person name="Gross S."/>
            <person name="Joshi V."/>
            <person name="Fowler G."/>
            <person name="Nazareth L."/>
            <person name="Reid J."/>
            <person name="Worley K."/>
            <person name="Petrosino J."/>
            <person name="Highlander S."/>
            <person name="Gibbs R."/>
        </authorList>
    </citation>
    <scope>NUCLEOTIDE SEQUENCE [LARGE SCALE GENOMIC DNA]</scope>
    <source>
        <strain evidence="8 9">DSM 10105</strain>
    </source>
</reference>
<dbReference type="SUPFAM" id="SSF51556">
    <property type="entry name" value="Metallo-dependent hydrolases"/>
    <property type="match status" value="1"/>
</dbReference>
<evidence type="ECO:0000313" key="9">
    <source>
        <dbReference type="Proteomes" id="UP000004946"/>
    </source>
</evidence>
<evidence type="ECO:0000256" key="5">
    <source>
        <dbReference type="ARBA" id="ARBA00022801"/>
    </source>
</evidence>
<dbReference type="KEGG" id="pdo:PSDT_0834"/>
<dbReference type="GO" id="GO:0005737">
    <property type="term" value="C:cytoplasm"/>
    <property type="evidence" value="ECO:0007669"/>
    <property type="project" value="TreeGrafter"/>
</dbReference>
<dbReference type="InterPro" id="IPR002195">
    <property type="entry name" value="Dihydroorotase_CS"/>
</dbReference>
<comment type="cofactor">
    <cofactor evidence="1">
        <name>Zn(2+)</name>
        <dbReference type="ChEBI" id="CHEBI:29105"/>
    </cofactor>
</comment>
<keyword evidence="9" id="KW-1185">Reference proteome</keyword>
<dbReference type="PATRIC" id="fig|864564.6.peg.916"/>
<dbReference type="InterPro" id="IPR032466">
    <property type="entry name" value="Metal_Hydrolase"/>
</dbReference>
<dbReference type="PROSITE" id="PS00482">
    <property type="entry name" value="DIHYDROOROTASE_1"/>
    <property type="match status" value="1"/>
</dbReference>
<gene>
    <name evidence="8" type="ORF">HMPREF0620_0796</name>
</gene>
<accession>E6JYB4</accession>
<dbReference type="GO" id="GO:0004151">
    <property type="term" value="F:dihydroorotase activity"/>
    <property type="evidence" value="ECO:0007669"/>
    <property type="project" value="InterPro"/>
</dbReference>
<dbReference type="RefSeq" id="WP_006289175.1">
    <property type="nucleotide sequence ID" value="NZ_AP012333.1"/>
</dbReference>
<dbReference type="InterPro" id="IPR011059">
    <property type="entry name" value="Metal-dep_hydrolase_composite"/>
</dbReference>
<dbReference type="EMBL" id="AEON01000001">
    <property type="protein sequence ID" value="EFT83791.1"/>
    <property type="molecule type" value="Genomic_DNA"/>
</dbReference>
<dbReference type="CDD" id="cd01317">
    <property type="entry name" value="DHOase_IIa"/>
    <property type="match status" value="1"/>
</dbReference>
<evidence type="ECO:0000256" key="1">
    <source>
        <dbReference type="ARBA" id="ARBA00001947"/>
    </source>
</evidence>
<sequence length="486" mass="52147">MTHDWQDSPRIFPPHPPLRLAGLTVWDSGRTVDLLLPASGGWEEGREGDRSQEVRLDCSGLTIAPGFRDPHVHFRDPGQTEKEDMVTGSRAAAHGGYTGVLIMPNTLPALDGATVPGGCQGCRSSLDYLDSYSKINSCPLPVHYALCVAASLGRQGQEPSRMEDWASGLAFPSHPVIAISDDGATVPTALVDQVATMALEAGIPFIDHCEHHESGVLNEGPVARRLGLPGIPESTEIAVVSRDIDLVRRTGVRLHLQHISTAASCAAIRQAKDEGLPVTCETAPHYLALDDKSVEDYGPAAKMNPPLRSSKDRQAVIQAVADGTIDMLATDHAPHTAEQKAAGLAAAPNGVIGLESAYGVAYHCLVAPGIISHRRLIELMSVNPARLMKDQVFEIEAHLSGSVVDLRSSVDLKSGQGPESEDVWGQGQPDLVLLKTGEETRIQTDRWLSKARNTPFQGWTVESRVVATILGGRISCAQADSLRWEE</sequence>
<dbReference type="InterPro" id="IPR050138">
    <property type="entry name" value="DHOase/Allantoinase_Hydrolase"/>
</dbReference>
<dbReference type="Pfam" id="PF01979">
    <property type="entry name" value="Amidohydro_1"/>
    <property type="match status" value="1"/>
</dbReference>
<evidence type="ECO:0000259" key="7">
    <source>
        <dbReference type="Pfam" id="PF01979"/>
    </source>
</evidence>
<comment type="similarity">
    <text evidence="3">Belongs to the metallo-dependent hydrolases superfamily. DHOase family. Class I DHOase subfamily.</text>
</comment>
<evidence type="ECO:0000256" key="2">
    <source>
        <dbReference type="ARBA" id="ARBA00002368"/>
    </source>
</evidence>
<proteinExistence type="inferred from homology"/>
<evidence type="ECO:0000256" key="3">
    <source>
        <dbReference type="ARBA" id="ARBA00010286"/>
    </source>
</evidence>
<dbReference type="HOGENOM" id="CLU_015572_1_0_11"/>
<comment type="caution">
    <text evidence="8">The sequence shown here is derived from an EMBL/GenBank/DDBJ whole genome shotgun (WGS) entry which is preliminary data.</text>
</comment>
<comment type="function">
    <text evidence="2">Catalyzes the reversible cyclization of carbamoyl aspartate to dihydroorotate.</text>
</comment>
<dbReference type="GO" id="GO:0046872">
    <property type="term" value="F:metal ion binding"/>
    <property type="evidence" value="ECO:0007669"/>
    <property type="project" value="UniProtKB-KW"/>
</dbReference>
<dbReference type="InterPro" id="IPR004722">
    <property type="entry name" value="DHOase"/>
</dbReference>
<dbReference type="Gene3D" id="3.20.20.140">
    <property type="entry name" value="Metal-dependent hydrolases"/>
    <property type="match status" value="1"/>
</dbReference>
<keyword evidence="6" id="KW-0665">Pyrimidine biosynthesis</keyword>
<dbReference type="SUPFAM" id="SSF51338">
    <property type="entry name" value="Composite domain of metallo-dependent hydrolases"/>
    <property type="match status" value="1"/>
</dbReference>
<evidence type="ECO:0000256" key="6">
    <source>
        <dbReference type="ARBA" id="ARBA00022975"/>
    </source>
</evidence>
<dbReference type="InterPro" id="IPR006680">
    <property type="entry name" value="Amidohydro-rel"/>
</dbReference>
<name>E6JYB4_PARDN</name>
<dbReference type="PROSITE" id="PS00483">
    <property type="entry name" value="DIHYDROOROTASE_2"/>
    <property type="match status" value="1"/>
</dbReference>
<keyword evidence="4" id="KW-0479">Metal-binding</keyword>
<dbReference type="PANTHER" id="PTHR43668">
    <property type="entry name" value="ALLANTOINASE"/>
    <property type="match status" value="1"/>
</dbReference>
<protein>
    <submittedName>
        <fullName evidence="8">Amidohydrolase family protein</fullName>
    </submittedName>
</protein>
<dbReference type="PANTHER" id="PTHR43668:SF2">
    <property type="entry name" value="ALLANTOINASE"/>
    <property type="match status" value="1"/>
</dbReference>
<organism evidence="8 9">
    <name type="scientific">Parascardovia denticolens DSM 10105 = JCM 12538</name>
    <dbReference type="NCBI Taxonomy" id="864564"/>
    <lineage>
        <taxon>Bacteria</taxon>
        <taxon>Bacillati</taxon>
        <taxon>Actinomycetota</taxon>
        <taxon>Actinomycetes</taxon>
        <taxon>Bifidobacteriales</taxon>
        <taxon>Bifidobacteriaceae</taxon>
        <taxon>Parascardovia</taxon>
    </lineage>
</organism>
<feature type="domain" description="Amidohydrolase-related" evidence="7">
    <location>
        <begin position="63"/>
        <end position="388"/>
    </location>
</feature>
<dbReference type="GO" id="GO:0006221">
    <property type="term" value="P:pyrimidine nucleotide biosynthetic process"/>
    <property type="evidence" value="ECO:0007669"/>
    <property type="project" value="UniProtKB-KW"/>
</dbReference>
<dbReference type="GO" id="GO:0006145">
    <property type="term" value="P:purine nucleobase catabolic process"/>
    <property type="evidence" value="ECO:0007669"/>
    <property type="project" value="TreeGrafter"/>
</dbReference>